<accession>A0A1Q5PCM5</accession>
<dbReference type="RefSeq" id="WP_073852117.1">
    <property type="nucleotide sequence ID" value="NZ_LVWA01000005.1"/>
</dbReference>
<keyword evidence="3" id="KW-1185">Reference proteome</keyword>
<comment type="caution">
    <text evidence="2">The sequence shown here is derived from an EMBL/GenBank/DDBJ whole genome shotgun (WGS) entry which is preliminary data.</text>
</comment>
<gene>
    <name evidence="2" type="ORF">A3841_16745</name>
</gene>
<dbReference type="PANTHER" id="PTHR42754">
    <property type="entry name" value="ENDOGLUCANASE"/>
    <property type="match status" value="1"/>
</dbReference>
<protein>
    <recommendedName>
        <fullName evidence="1">Secretion system C-terminal sorting domain-containing protein</fullName>
    </recommendedName>
</protein>
<name>A0A1Q5PCM5_9BACT</name>
<proteinExistence type="predicted"/>
<dbReference type="Proteomes" id="UP000186551">
    <property type="component" value="Unassembled WGS sequence"/>
</dbReference>
<evidence type="ECO:0000313" key="3">
    <source>
        <dbReference type="Proteomes" id="UP000186551"/>
    </source>
</evidence>
<dbReference type="PANTHER" id="PTHR42754:SF1">
    <property type="entry name" value="LIPOPROTEIN"/>
    <property type="match status" value="1"/>
</dbReference>
<dbReference type="InterPro" id="IPR013783">
    <property type="entry name" value="Ig-like_fold"/>
</dbReference>
<dbReference type="EMBL" id="LVWA01000005">
    <property type="protein sequence ID" value="OKL40010.1"/>
    <property type="molecule type" value="Genomic_DNA"/>
</dbReference>
<feature type="domain" description="Secretion system C-terminal sorting" evidence="1">
    <location>
        <begin position="1420"/>
        <end position="1494"/>
    </location>
</feature>
<dbReference type="STRING" id="1797110.A3841_16745"/>
<organism evidence="2 3">
    <name type="scientific">Pontibacter flavimaris</name>
    <dbReference type="NCBI Taxonomy" id="1797110"/>
    <lineage>
        <taxon>Bacteria</taxon>
        <taxon>Pseudomonadati</taxon>
        <taxon>Bacteroidota</taxon>
        <taxon>Cytophagia</taxon>
        <taxon>Cytophagales</taxon>
        <taxon>Hymenobacteraceae</taxon>
        <taxon>Pontibacter</taxon>
    </lineage>
</organism>
<evidence type="ECO:0000313" key="2">
    <source>
        <dbReference type="EMBL" id="OKL40010.1"/>
    </source>
</evidence>
<reference evidence="2 3" key="1">
    <citation type="submission" date="2016-03" db="EMBL/GenBank/DDBJ databases">
        <title>Genome sequence of Pontibacter sp. nov., of the family cytophagaceae, isolated from marine sediment of the Yellow Sea, China.</title>
        <authorList>
            <person name="Zhang G."/>
            <person name="Zhang R."/>
        </authorList>
    </citation>
    <scope>NUCLEOTIDE SEQUENCE [LARGE SCALE GENOMIC DNA]</scope>
    <source>
        <strain evidence="2 3">S10-8</strain>
    </source>
</reference>
<sequence length="1496" mass="159701">MQETSTRFKQCTRLVLLTLVYLLTQKPVFSQVPDLEVWDKSFGGWGMDKLTAMAPTVDGGYVLGGYTTSGTGGDLTVGNKGYRSYWIIKVSSTGSKTWDKTYGAGGEEYLTSLIATADGGYLAGGHSWSGATGDKTEGTRGNADFWIVKLDANGNKVWDKTYGGSLKDELSTMIQTPDGGYLVGGYSDSRASGDKTEGSKGYSDYWVIKLNADGSKAWDRTYGGSDSEYLTTLLNTPDGGYLLGGHSRSGADGDKSEPNKSPYGVDADYWVVKLDALGNKEWDKTIGGEHTDYLSTLTLLPDGGFLLGGSSNSEATGDRTEKNKGQYAFGNRLDYWIVKLSAKGEKMWDKAIGGSYEDQLLSVITTSDGGYLLGGWSSSGASSDKTDTSRGGIDYWVVKLDSERNKVWDKSFGGDKADYMLCMLATSDGGYLLGGHSTSGAVGNKTGSSRGAEDYWIVKLKETGTVRTSVVPVTKVWDKRFGGFYLDRLSSMVETTDGGYLLAGYSNSGKTGDHSKEYDWNIWFGYHYFWLVKVNADGTKVWDKAFGGYGHDALMSVVKTDDGGYLVGGYSNSGTSSDKSSSSSGNWDYWIIKLDAGGNKIWDRSFGGIGSNYFSTMILTPDGGFLLGGTTSSHEGGDKTETSRGLQDYWVVKIDRSGNKEWDKTIGGAREDHLTSLVASPDGGYLLGGYSSSGVGGDKTSATSGKWDYWVVKLNADGSKDWDRTIGGNGEDRLQSMLLLPDGNYLLGGYSDLDVGGSKTAPGKGSLDYWIVKLHASGYTMWDKTYGGHFADYLTNMVLTADGGVLLGGNSESEGDADKTEARRGVSWGDYWVVKLKSDGRKEWDKTFGGSGLENATALLETSDRAFLVGGYSEAGAGANGDRSQSAWGEADYWVVKFKSDLAVQLASEPAKASSVKVSEISTTSLKLTFAGGSGTKRLVLARQGAAVNAMPDDGFPYLSNPAFRQGQEIGVGNFVVYSGTGNEVTVTSLRSSTDYHFAVFEYNDNDTKTAENYLTTAIGKAWATTLKAADFLALEENFSYTAATLLTDNGWTAHSGGTTNAIPVAATGLNYTGYGSSGIGNSAEIKANGQSIHRTFTPISPGTPVYVAFLVNVASSNATGDYFLHLGPSNMGLSHFRSRVYVRASSADKVQFSMSDGAPPQGYTQEYDLKKTYLLVVKYTFSEAGTKASLFVNPDLQKEPAVAQVVVDEPGELSPVDINTIVLRQGPASPVLTLDGLRVATSYKLAIGEPAVKADQQISFAALEDRIYGAAPIMLTASTASNLPVSFSLLSGPATLNGNTLTLTGAGQVHVSASQKGNESFNAATDVDQTFCVNPTTPVVEVNGMELRITNPTEGTSSYVWYLNGTVVDGATTDAHTATTPGSYTVVAKAGKCMSQVSEAKLINPTGIDDEVFLEKNAVYPIPATTTLYIQVPEAGWGTATFGIYDLSGRSVLQQQEHIRGGSEVVMDVGGLLRGLYFLLISTPKGSTSRKIILH</sequence>
<dbReference type="Gene3D" id="2.60.40.10">
    <property type="entry name" value="Immunoglobulins"/>
    <property type="match status" value="1"/>
</dbReference>
<dbReference type="NCBIfam" id="TIGR04183">
    <property type="entry name" value="Por_Secre_tail"/>
    <property type="match status" value="1"/>
</dbReference>
<dbReference type="Pfam" id="PF18962">
    <property type="entry name" value="Por_Secre_tail"/>
    <property type="match status" value="1"/>
</dbReference>
<dbReference type="InterPro" id="IPR026444">
    <property type="entry name" value="Secre_tail"/>
</dbReference>
<evidence type="ECO:0000259" key="1">
    <source>
        <dbReference type="Pfam" id="PF18962"/>
    </source>
</evidence>
<dbReference type="OrthoDB" id="602637at2"/>